<feature type="domain" description="Response regulatory" evidence="4">
    <location>
        <begin position="4"/>
        <end position="120"/>
    </location>
</feature>
<geneLocation type="plasmid" evidence="7">
    <name>p4unnamed</name>
</geneLocation>
<evidence type="ECO:0000313" key="9">
    <source>
        <dbReference type="Proteomes" id="UP000236268"/>
    </source>
</evidence>
<dbReference type="InterPro" id="IPR001789">
    <property type="entry name" value="Sig_transdc_resp-reg_receiver"/>
</dbReference>
<dbReference type="AlphaFoldDB" id="A0A060DMJ8"/>
<protein>
    <recommendedName>
        <fullName evidence="1">diguanylate cyclase</fullName>
        <ecNumber evidence="1">2.7.7.65</ecNumber>
    </recommendedName>
</protein>
<evidence type="ECO:0000313" key="6">
    <source>
        <dbReference type="EMBL" id="AIB14112.1"/>
    </source>
</evidence>
<dbReference type="GO" id="GO:0043709">
    <property type="term" value="P:cell adhesion involved in single-species biofilm formation"/>
    <property type="evidence" value="ECO:0007669"/>
    <property type="project" value="TreeGrafter"/>
</dbReference>
<dbReference type="FunFam" id="3.40.50.2300:FF:000574">
    <property type="entry name" value="Response regulator PleD"/>
    <property type="match status" value="1"/>
</dbReference>
<feature type="modified residue" description="4-aspartylphosphate" evidence="3">
    <location>
        <position position="53"/>
    </location>
</feature>
<dbReference type="SMART" id="SM00267">
    <property type="entry name" value="GGDEF"/>
    <property type="match status" value="1"/>
</dbReference>
<dbReference type="Pfam" id="PF00990">
    <property type="entry name" value="GGDEF"/>
    <property type="match status" value="1"/>
</dbReference>
<dbReference type="Proteomes" id="UP000236268">
    <property type="component" value="Unassembled WGS sequence"/>
</dbReference>
<dbReference type="PANTHER" id="PTHR45138">
    <property type="entry name" value="REGULATORY COMPONENTS OF SENSORY TRANSDUCTION SYSTEM"/>
    <property type="match status" value="1"/>
</dbReference>
<dbReference type="InterPro" id="IPR050469">
    <property type="entry name" value="Diguanylate_Cyclase"/>
</dbReference>
<evidence type="ECO:0000256" key="3">
    <source>
        <dbReference type="PROSITE-ProRule" id="PRU00169"/>
    </source>
</evidence>
<dbReference type="EMBL" id="POWG01000006">
    <property type="protein sequence ID" value="PNQ99457.1"/>
    <property type="molecule type" value="Genomic_DNA"/>
</dbReference>
<reference evidence="7 9" key="2">
    <citation type="submission" date="2018-01" db="EMBL/GenBank/DDBJ databases">
        <title>Whole genome sequence of Azospirillum brasilense REC3 isolated from strawberry roots.</title>
        <authorList>
            <person name="Fontana C.A."/>
            <person name="Salazar S.M."/>
            <person name="Bassi D."/>
            <person name="Puglisi E."/>
            <person name="Lovaisa N.C."/>
            <person name="Toffoli L.M."/>
            <person name="Pedraza R."/>
            <person name="Cocconcelli P.S."/>
        </authorList>
    </citation>
    <scope>NUCLEOTIDE SEQUENCE [LARGE SCALE GENOMIC DNA]</scope>
    <source>
        <strain evidence="7 9">REC3</strain>
        <plasmid evidence="7">p4unnamed</plasmid>
    </source>
</reference>
<evidence type="ECO:0000313" key="7">
    <source>
        <dbReference type="EMBL" id="PNQ99457.1"/>
    </source>
</evidence>
<dbReference type="Gene3D" id="3.30.70.270">
    <property type="match status" value="1"/>
</dbReference>
<dbReference type="InterPro" id="IPR011006">
    <property type="entry name" value="CheY-like_superfamily"/>
</dbReference>
<dbReference type="PANTHER" id="PTHR45138:SF9">
    <property type="entry name" value="DIGUANYLATE CYCLASE DGCM-RELATED"/>
    <property type="match status" value="1"/>
</dbReference>
<evidence type="ECO:0000313" key="8">
    <source>
        <dbReference type="Proteomes" id="UP000027186"/>
    </source>
</evidence>
<gene>
    <name evidence="6" type="primary">pleD</name>
    <name evidence="6" type="ORF">ABAZ39_19490</name>
    <name evidence="7" type="ORF">C1S70_07820</name>
</gene>
<accession>A0A060DMJ8</accession>
<keyword evidence="6" id="KW-0614">Plasmid</keyword>
<name>A0A060DMJ8_9PROT</name>
<proteinExistence type="predicted"/>
<dbReference type="KEGG" id="abq:ABAZ39_19490"/>
<dbReference type="SUPFAM" id="SSF52172">
    <property type="entry name" value="CheY-like"/>
    <property type="match status" value="2"/>
</dbReference>
<dbReference type="Proteomes" id="UP000027186">
    <property type="component" value="Plasmid AbAZ39_p1"/>
</dbReference>
<dbReference type="PROSITE" id="PS50110">
    <property type="entry name" value="RESPONSE_REGULATORY"/>
    <property type="match status" value="2"/>
</dbReference>
<feature type="domain" description="Response regulatory" evidence="4">
    <location>
        <begin position="157"/>
        <end position="273"/>
    </location>
</feature>
<dbReference type="NCBIfam" id="TIGR00254">
    <property type="entry name" value="GGDEF"/>
    <property type="match status" value="1"/>
</dbReference>
<evidence type="ECO:0000259" key="5">
    <source>
        <dbReference type="PROSITE" id="PS50887"/>
    </source>
</evidence>
<feature type="domain" description="GGDEF" evidence="5">
    <location>
        <begin position="323"/>
        <end position="458"/>
    </location>
</feature>
<dbReference type="InterPro" id="IPR000160">
    <property type="entry name" value="GGDEF_dom"/>
</dbReference>
<keyword evidence="3" id="KW-0597">Phosphoprotein</keyword>
<dbReference type="SUPFAM" id="SSF55073">
    <property type="entry name" value="Nucleotide cyclase"/>
    <property type="match status" value="1"/>
</dbReference>
<comment type="caution">
    <text evidence="3">Lacks conserved residue(s) required for the propagation of feature annotation.</text>
</comment>
<dbReference type="OrthoDB" id="9812260at2"/>
<organism evidence="6 8">
    <name type="scientific">Azospirillum argentinense</name>
    <dbReference type="NCBI Taxonomy" id="2970906"/>
    <lineage>
        <taxon>Bacteria</taxon>
        <taxon>Pseudomonadati</taxon>
        <taxon>Pseudomonadota</taxon>
        <taxon>Alphaproteobacteria</taxon>
        <taxon>Rhodospirillales</taxon>
        <taxon>Azospirillaceae</taxon>
        <taxon>Azospirillum</taxon>
    </lineage>
</organism>
<dbReference type="EMBL" id="CP007794">
    <property type="protein sequence ID" value="AIB14112.1"/>
    <property type="molecule type" value="Genomic_DNA"/>
</dbReference>
<dbReference type="PROSITE" id="PS50887">
    <property type="entry name" value="GGDEF"/>
    <property type="match status" value="1"/>
</dbReference>
<dbReference type="SMART" id="SM00448">
    <property type="entry name" value="REC"/>
    <property type="match status" value="2"/>
</dbReference>
<reference evidence="6 8" key="1">
    <citation type="journal article" date="2014" name="Genome Announc.">
        <title>Complete Genome Sequence of the Model Rhizosphere Strain Azospirillum brasilense Az39, Successfully Applied in Agriculture.</title>
        <authorList>
            <person name="Rivera D."/>
            <person name="Revale S."/>
            <person name="Molina R."/>
            <person name="Gualpa J."/>
            <person name="Puente M."/>
            <person name="Maroniche G."/>
            <person name="Paris G."/>
            <person name="Baker D."/>
            <person name="Clavijo B."/>
            <person name="McLay K."/>
            <person name="Spaepen S."/>
            <person name="Perticari A."/>
            <person name="Vazquez M."/>
            <person name="Wisniewski-Dye F."/>
            <person name="Watkins C."/>
            <person name="Martinez-Abarca F."/>
            <person name="Vanderleyden J."/>
            <person name="Cassan F."/>
        </authorList>
    </citation>
    <scope>NUCLEOTIDE SEQUENCE [LARGE SCALE GENOMIC DNA]</scope>
    <source>
        <strain evidence="6 8">Az39</strain>
        <plasmid evidence="6">AbAZ39_p1</plasmid>
    </source>
</reference>
<dbReference type="GO" id="GO:1902201">
    <property type="term" value="P:negative regulation of bacterial-type flagellum-dependent cell motility"/>
    <property type="evidence" value="ECO:0007669"/>
    <property type="project" value="TreeGrafter"/>
</dbReference>
<dbReference type="NCBIfam" id="NF007135">
    <property type="entry name" value="PRK09581.1"/>
    <property type="match status" value="1"/>
</dbReference>
<dbReference type="CDD" id="cd17538">
    <property type="entry name" value="REC_D1_PleD-like"/>
    <property type="match status" value="1"/>
</dbReference>
<evidence type="ECO:0000259" key="4">
    <source>
        <dbReference type="PROSITE" id="PS50110"/>
    </source>
</evidence>
<dbReference type="CDD" id="cd01949">
    <property type="entry name" value="GGDEF"/>
    <property type="match status" value="1"/>
</dbReference>
<sequence>MSARVLVVDDVLPNVKLLAAKLTREYFNVITASNGPEALEVIRREAPDIVLLDVMMPGMDGFEVCEKIRSDPATMHIPVVMVTALSDGADRVRGLEAGADDFLTKPVNDIALFARVRSLVRLKMMMDEWRLRETTSGQFGVLEPTGTLHSESFEGARILVLEDSLLDLAKIAETLQRDHGHIMSAGTCATALERALGDDLDLVVISLTLMNEDGLRLCSQLRSHERTRQVPILLVVDEGDLNRVAKGLELGANDYVIKPIDRNELLARARTQIRRKRYQERLRANYEQSLSMALTDSLTGVFNRRYINAHLPRLLERAIDNHKPVAILLFDIDHFKVVNDSYGHTVGDEVLKEVSSRASRNLRTFDLVARLGGEEFVVILPDTDAEAALTVAERLRTRIADTLFKVTADVGEIPVTVSIGVTVGGRLGDTAEGLIRRADEALYEAKRAGRNRTIADPRADALLAP</sequence>
<dbReference type="InterPro" id="IPR043128">
    <property type="entry name" value="Rev_trsase/Diguanyl_cyclase"/>
</dbReference>
<dbReference type="EC" id="2.7.7.65" evidence="1"/>
<evidence type="ECO:0000256" key="2">
    <source>
        <dbReference type="ARBA" id="ARBA00034247"/>
    </source>
</evidence>
<dbReference type="Gene3D" id="3.40.50.2300">
    <property type="match status" value="2"/>
</dbReference>
<dbReference type="InterPro" id="IPR029787">
    <property type="entry name" value="Nucleotide_cyclase"/>
</dbReference>
<dbReference type="GO" id="GO:0052621">
    <property type="term" value="F:diguanylate cyclase activity"/>
    <property type="evidence" value="ECO:0007669"/>
    <property type="project" value="UniProtKB-EC"/>
</dbReference>
<accession>A0A2K1G3T7</accession>
<evidence type="ECO:0000256" key="1">
    <source>
        <dbReference type="ARBA" id="ARBA00012528"/>
    </source>
</evidence>
<dbReference type="FunFam" id="3.30.70.270:FF:000001">
    <property type="entry name" value="Diguanylate cyclase domain protein"/>
    <property type="match status" value="1"/>
</dbReference>
<dbReference type="RefSeq" id="WP_040134391.1">
    <property type="nucleotide sequence ID" value="NZ_CP007794.1"/>
</dbReference>
<dbReference type="Pfam" id="PF00072">
    <property type="entry name" value="Response_reg"/>
    <property type="match status" value="2"/>
</dbReference>
<geneLocation type="plasmid" evidence="6 8">
    <name>AbAZ39_p1</name>
</geneLocation>
<comment type="catalytic activity">
    <reaction evidence="2">
        <text>2 GTP = 3',3'-c-di-GMP + 2 diphosphate</text>
        <dbReference type="Rhea" id="RHEA:24898"/>
        <dbReference type="ChEBI" id="CHEBI:33019"/>
        <dbReference type="ChEBI" id="CHEBI:37565"/>
        <dbReference type="ChEBI" id="CHEBI:58805"/>
        <dbReference type="EC" id="2.7.7.65"/>
    </reaction>
</comment>
<dbReference type="GO" id="GO:0005886">
    <property type="term" value="C:plasma membrane"/>
    <property type="evidence" value="ECO:0007669"/>
    <property type="project" value="TreeGrafter"/>
</dbReference>
<dbReference type="GO" id="GO:0000160">
    <property type="term" value="P:phosphorelay signal transduction system"/>
    <property type="evidence" value="ECO:0007669"/>
    <property type="project" value="InterPro"/>
</dbReference>